<protein>
    <submittedName>
        <fullName evidence="7">Uncharacterized protein</fullName>
    </submittedName>
</protein>
<keyword evidence="4 6" id="KW-1133">Transmembrane helix</keyword>
<evidence type="ECO:0000256" key="2">
    <source>
        <dbReference type="ARBA" id="ARBA00005852"/>
    </source>
</evidence>
<feature type="transmembrane region" description="Helical" evidence="6">
    <location>
        <begin position="76"/>
        <end position="103"/>
    </location>
</feature>
<evidence type="ECO:0000256" key="6">
    <source>
        <dbReference type="SAM" id="Phobius"/>
    </source>
</evidence>
<reference evidence="7 8" key="1">
    <citation type="journal article" date="2014" name="PLoS ONE">
        <title>Global Analysis of Gene Expression Profiles in Physic Nut (Jatropha curcas L.) Seedlings Exposed to Salt Stress.</title>
        <authorList>
            <person name="Zhang L."/>
            <person name="Zhang C."/>
            <person name="Wu P."/>
            <person name="Chen Y."/>
            <person name="Li M."/>
            <person name="Jiang H."/>
            <person name="Wu G."/>
        </authorList>
    </citation>
    <scope>NUCLEOTIDE SEQUENCE [LARGE SCALE GENOMIC DNA]</scope>
    <source>
        <strain evidence="8">cv. GZQX0401</strain>
        <tissue evidence="7">Young leaves</tissue>
    </source>
</reference>
<dbReference type="Pfam" id="PF05562">
    <property type="entry name" value="WCOR413"/>
    <property type="match status" value="1"/>
</dbReference>
<evidence type="ECO:0000256" key="5">
    <source>
        <dbReference type="ARBA" id="ARBA00023136"/>
    </source>
</evidence>
<dbReference type="Proteomes" id="UP000027138">
    <property type="component" value="Unassembled WGS sequence"/>
</dbReference>
<dbReference type="EMBL" id="KK914593">
    <property type="protein sequence ID" value="KDP31817.1"/>
    <property type="molecule type" value="Genomic_DNA"/>
</dbReference>
<evidence type="ECO:0000256" key="4">
    <source>
        <dbReference type="ARBA" id="ARBA00022989"/>
    </source>
</evidence>
<evidence type="ECO:0000256" key="1">
    <source>
        <dbReference type="ARBA" id="ARBA00004141"/>
    </source>
</evidence>
<evidence type="ECO:0000313" key="7">
    <source>
        <dbReference type="EMBL" id="KDP31817.1"/>
    </source>
</evidence>
<dbReference type="AlphaFoldDB" id="A0A067K6U0"/>
<feature type="transmembrane region" description="Helical" evidence="6">
    <location>
        <begin position="115"/>
        <end position="137"/>
    </location>
</feature>
<dbReference type="PANTHER" id="PTHR33596">
    <property type="entry name" value="COLD-REGULATED 413 PLASMA MEMBRANE PROTEIN 2"/>
    <property type="match status" value="1"/>
</dbReference>
<keyword evidence="5 6" id="KW-0472">Membrane</keyword>
<sequence length="172" mass="19362">MGLKWVASNFIYNTEELRSSKAETTFQWGGTISALFLLILIRTGQRSALQTTLLVLYLFTSFPTTMFKILRGQFGYWIAFLAVAANLFFPETFPVSRFILFVITPNGLANGLRDTIVGGVFCLILAVSLVITELRGIGGFRNCECNYQCFFYCLGIALLFFFSILYLCSGTW</sequence>
<evidence type="ECO:0000256" key="3">
    <source>
        <dbReference type="ARBA" id="ARBA00022692"/>
    </source>
</evidence>
<proteinExistence type="inferred from homology"/>
<comment type="subcellular location">
    <subcellularLocation>
        <location evidence="1">Membrane</location>
        <topology evidence="1">Multi-pass membrane protein</topology>
    </subcellularLocation>
</comment>
<dbReference type="PANTHER" id="PTHR33596:SF4">
    <property type="entry name" value="COLD-REGULATED 413 PLASMA MEMBRANE PROTEIN 4-LIKE"/>
    <property type="match status" value="1"/>
</dbReference>
<name>A0A067K6U0_JATCU</name>
<keyword evidence="8" id="KW-1185">Reference proteome</keyword>
<feature type="transmembrane region" description="Helical" evidence="6">
    <location>
        <begin position="149"/>
        <end position="168"/>
    </location>
</feature>
<comment type="similarity">
    <text evidence="2">Belongs to the Cold-regulated 413 protein family.</text>
</comment>
<gene>
    <name evidence="7" type="ORF">JCGZ_12278</name>
</gene>
<dbReference type="OrthoDB" id="1630410at2759"/>
<dbReference type="STRING" id="180498.A0A067K6U0"/>
<keyword evidence="3 6" id="KW-0812">Transmembrane</keyword>
<accession>A0A067K6U0</accession>
<dbReference type="InterPro" id="IPR008892">
    <property type="entry name" value="COR413"/>
</dbReference>
<evidence type="ECO:0000313" key="8">
    <source>
        <dbReference type="Proteomes" id="UP000027138"/>
    </source>
</evidence>
<organism evidence="7 8">
    <name type="scientific">Jatropha curcas</name>
    <name type="common">Barbados nut</name>
    <dbReference type="NCBI Taxonomy" id="180498"/>
    <lineage>
        <taxon>Eukaryota</taxon>
        <taxon>Viridiplantae</taxon>
        <taxon>Streptophyta</taxon>
        <taxon>Embryophyta</taxon>
        <taxon>Tracheophyta</taxon>
        <taxon>Spermatophyta</taxon>
        <taxon>Magnoliopsida</taxon>
        <taxon>eudicotyledons</taxon>
        <taxon>Gunneridae</taxon>
        <taxon>Pentapetalae</taxon>
        <taxon>rosids</taxon>
        <taxon>fabids</taxon>
        <taxon>Malpighiales</taxon>
        <taxon>Euphorbiaceae</taxon>
        <taxon>Crotonoideae</taxon>
        <taxon>Jatropheae</taxon>
        <taxon>Jatropha</taxon>
    </lineage>
</organism>
<dbReference type="GO" id="GO:0016020">
    <property type="term" value="C:membrane"/>
    <property type="evidence" value="ECO:0007669"/>
    <property type="project" value="UniProtKB-SubCell"/>
</dbReference>
<feature type="transmembrane region" description="Helical" evidence="6">
    <location>
        <begin position="25"/>
        <end position="41"/>
    </location>
</feature>